<comment type="caution">
    <text evidence="1">The sequence shown here is derived from an EMBL/GenBank/DDBJ whole genome shotgun (WGS) entry which is preliminary data.</text>
</comment>
<proteinExistence type="predicted"/>
<organism evidence="1">
    <name type="scientific">marine sediment metagenome</name>
    <dbReference type="NCBI Taxonomy" id="412755"/>
    <lineage>
        <taxon>unclassified sequences</taxon>
        <taxon>metagenomes</taxon>
        <taxon>ecological metagenomes</taxon>
    </lineage>
</organism>
<dbReference type="EMBL" id="LAZR01019498">
    <property type="protein sequence ID" value="KKL92319.1"/>
    <property type="molecule type" value="Genomic_DNA"/>
</dbReference>
<accession>A0A0F9G0Y1</accession>
<dbReference type="AlphaFoldDB" id="A0A0F9G0Y1"/>
<reference evidence="1" key="1">
    <citation type="journal article" date="2015" name="Nature">
        <title>Complex archaea that bridge the gap between prokaryotes and eukaryotes.</title>
        <authorList>
            <person name="Spang A."/>
            <person name="Saw J.H."/>
            <person name="Jorgensen S.L."/>
            <person name="Zaremba-Niedzwiedzka K."/>
            <person name="Martijn J."/>
            <person name="Lind A.E."/>
            <person name="van Eijk R."/>
            <person name="Schleper C."/>
            <person name="Guy L."/>
            <person name="Ettema T.J."/>
        </authorList>
    </citation>
    <scope>NUCLEOTIDE SEQUENCE</scope>
</reference>
<gene>
    <name evidence="1" type="ORF">LCGC14_1885850</name>
</gene>
<name>A0A0F9G0Y1_9ZZZZ</name>
<sequence>MSQITQARVINQFHRLVLSQRESVDSFARDIDNELQSLNPPCGEMITTLYLMMDTDFMVAMLRRNRGFRGWPSIAGVSHDPYHPLYAKVKRAFDWTQERRRKAGFPPDPWPIRFSLPDRSKDRRLTWEPIMGEIREAWKLYHRFVREGFRPFSVDSQGEPLIPVHSFDPHAGEIMFRVGAST</sequence>
<protein>
    <submittedName>
        <fullName evidence="1">Uncharacterized protein</fullName>
    </submittedName>
</protein>
<evidence type="ECO:0000313" key="1">
    <source>
        <dbReference type="EMBL" id="KKL92319.1"/>
    </source>
</evidence>